<reference evidence="2" key="1">
    <citation type="submission" date="2016-11" db="EMBL/GenBank/DDBJ databases">
        <authorList>
            <person name="Shukria A."/>
            <person name="Stevens D.C."/>
        </authorList>
    </citation>
    <scope>NUCLEOTIDE SEQUENCE [LARGE SCALE GENOMIC DNA]</scope>
    <source>
        <strain evidence="2">Cbfe23</strain>
    </source>
</reference>
<protein>
    <submittedName>
        <fullName evidence="1">Uncharacterized protein</fullName>
    </submittedName>
</protein>
<dbReference type="Proteomes" id="UP000182229">
    <property type="component" value="Unassembled WGS sequence"/>
</dbReference>
<dbReference type="AlphaFoldDB" id="A0A1L9AWN5"/>
<dbReference type="RefSeq" id="WP_071904539.1">
    <property type="nucleotide sequence ID" value="NZ_MPIN01000019.1"/>
</dbReference>
<organism evidence="1 2">
    <name type="scientific">Cystobacter ferrugineus</name>
    <dbReference type="NCBI Taxonomy" id="83449"/>
    <lineage>
        <taxon>Bacteria</taxon>
        <taxon>Pseudomonadati</taxon>
        <taxon>Myxococcota</taxon>
        <taxon>Myxococcia</taxon>
        <taxon>Myxococcales</taxon>
        <taxon>Cystobacterineae</taxon>
        <taxon>Archangiaceae</taxon>
        <taxon>Cystobacter</taxon>
    </lineage>
</organism>
<gene>
    <name evidence="1" type="ORF">BON30_43685</name>
</gene>
<dbReference type="EMBL" id="MPIN01000019">
    <property type="protein sequence ID" value="OJH34428.1"/>
    <property type="molecule type" value="Genomic_DNA"/>
</dbReference>
<name>A0A1L9AWN5_9BACT</name>
<evidence type="ECO:0000313" key="1">
    <source>
        <dbReference type="EMBL" id="OJH34428.1"/>
    </source>
</evidence>
<reference evidence="1 2" key="2">
    <citation type="submission" date="2016-12" db="EMBL/GenBank/DDBJ databases">
        <title>Draft Genome Sequence of Cystobacter ferrugineus Strain Cbfe23.</title>
        <authorList>
            <person name="Akbar S."/>
            <person name="Dowd S.E."/>
            <person name="Stevens D.C."/>
        </authorList>
    </citation>
    <scope>NUCLEOTIDE SEQUENCE [LARGE SCALE GENOMIC DNA]</scope>
    <source>
        <strain evidence="1 2">Cbfe23</strain>
    </source>
</reference>
<proteinExistence type="predicted"/>
<keyword evidence="2" id="KW-1185">Reference proteome</keyword>
<dbReference type="OrthoDB" id="9847479at2"/>
<sequence length="112" mass="11900">MSASYLCTGTANNGTANFALVHTVYVMSDESVMATCNLVEASLWTTGVNMWRKDQDGAAVGGCLVYADIDDTKNAGAWTMEINPQRTSSSATYRNTGSPLNGRVFSLSCTAN</sequence>
<evidence type="ECO:0000313" key="2">
    <source>
        <dbReference type="Proteomes" id="UP000182229"/>
    </source>
</evidence>
<comment type="caution">
    <text evidence="1">The sequence shown here is derived from an EMBL/GenBank/DDBJ whole genome shotgun (WGS) entry which is preliminary data.</text>
</comment>
<accession>A0A1L9AWN5</accession>